<dbReference type="STRING" id="411473.RUMCAL_02422"/>
<dbReference type="GO" id="GO:0043709">
    <property type="term" value="P:cell adhesion involved in single-species biofilm formation"/>
    <property type="evidence" value="ECO:0007669"/>
    <property type="project" value="TreeGrafter"/>
</dbReference>
<reference evidence="3 4" key="1">
    <citation type="submission" date="2013-07" db="EMBL/GenBank/DDBJ databases">
        <authorList>
            <person name="Weinstock G."/>
            <person name="Sodergren E."/>
            <person name="Wylie T."/>
            <person name="Fulton L."/>
            <person name="Fulton R."/>
            <person name="Fronick C."/>
            <person name="O'Laughlin M."/>
            <person name="Godfrey J."/>
            <person name="Miner T."/>
            <person name="Herter B."/>
            <person name="Appelbaum E."/>
            <person name="Cordes M."/>
            <person name="Lek S."/>
            <person name="Wollam A."/>
            <person name="Pepin K.H."/>
            <person name="Palsikar V.B."/>
            <person name="Mitreva M."/>
            <person name="Wilson R.K."/>
        </authorList>
    </citation>
    <scope>NUCLEOTIDE SEQUENCE [LARGE SCALE GENOMIC DNA]</scope>
    <source>
        <strain evidence="3 4">ATCC 27760</strain>
    </source>
</reference>
<feature type="transmembrane region" description="Helical" evidence="1">
    <location>
        <begin position="326"/>
        <end position="348"/>
    </location>
</feature>
<dbReference type="EMBL" id="AWVF01000295">
    <property type="protein sequence ID" value="ERJ92442.1"/>
    <property type="molecule type" value="Genomic_DNA"/>
</dbReference>
<gene>
    <name evidence="3" type="ORF">RUMCAL_02422</name>
</gene>
<dbReference type="HOGENOM" id="CLU_034082_0_0_9"/>
<dbReference type="InterPro" id="IPR043128">
    <property type="entry name" value="Rev_trsase/Diguanyl_cyclase"/>
</dbReference>
<dbReference type="Pfam" id="PF00990">
    <property type="entry name" value="GGDEF"/>
    <property type="match status" value="1"/>
</dbReference>
<evidence type="ECO:0000259" key="2">
    <source>
        <dbReference type="PROSITE" id="PS50887"/>
    </source>
</evidence>
<feature type="transmembrane region" description="Helical" evidence="1">
    <location>
        <begin position="201"/>
        <end position="224"/>
    </location>
</feature>
<dbReference type="GO" id="GO:0005886">
    <property type="term" value="C:plasma membrane"/>
    <property type="evidence" value="ECO:0007669"/>
    <property type="project" value="TreeGrafter"/>
</dbReference>
<comment type="caution">
    <text evidence="3">The sequence shown here is derived from an EMBL/GenBank/DDBJ whole genome shotgun (WGS) entry which is preliminary data.</text>
</comment>
<dbReference type="Gene3D" id="3.30.70.270">
    <property type="match status" value="1"/>
</dbReference>
<dbReference type="SMART" id="SM00267">
    <property type="entry name" value="GGDEF"/>
    <property type="match status" value="1"/>
</dbReference>
<dbReference type="RefSeq" id="WP_021680589.1">
    <property type="nucleotide sequence ID" value="NZ_KI260296.1"/>
</dbReference>
<feature type="transmembrane region" description="Helical" evidence="1">
    <location>
        <begin position="264"/>
        <end position="283"/>
    </location>
</feature>
<feature type="domain" description="GGDEF" evidence="2">
    <location>
        <begin position="406"/>
        <end position="537"/>
    </location>
</feature>
<dbReference type="GO" id="GO:0052621">
    <property type="term" value="F:diguanylate cyclase activity"/>
    <property type="evidence" value="ECO:0007669"/>
    <property type="project" value="TreeGrafter"/>
</dbReference>
<dbReference type="SUPFAM" id="SSF55073">
    <property type="entry name" value="Nucleotide cyclase"/>
    <property type="match status" value="1"/>
</dbReference>
<dbReference type="OrthoDB" id="9804955at2"/>
<accession>U2KJH1</accession>
<evidence type="ECO:0000256" key="1">
    <source>
        <dbReference type="SAM" id="Phobius"/>
    </source>
</evidence>
<dbReference type="NCBIfam" id="TIGR00254">
    <property type="entry name" value="GGDEF"/>
    <property type="match status" value="1"/>
</dbReference>
<feature type="transmembrane region" description="Helical" evidence="1">
    <location>
        <begin position="354"/>
        <end position="373"/>
    </location>
</feature>
<dbReference type="PANTHER" id="PTHR45138:SF9">
    <property type="entry name" value="DIGUANYLATE CYCLASE DGCM-RELATED"/>
    <property type="match status" value="1"/>
</dbReference>
<proteinExistence type="predicted"/>
<dbReference type="PROSITE" id="PS50887">
    <property type="entry name" value="GGDEF"/>
    <property type="match status" value="1"/>
</dbReference>
<dbReference type="eggNOG" id="COG2199">
    <property type="taxonomic scope" value="Bacteria"/>
</dbReference>
<sequence>MTKKYTYLVHIALFLAAMILLCLGFFLENPNGGLIAEQRAMPTCKEVQEVAEETRSDVAAPQGVTREFHFTLDNNLTEKQLMFYVINSNTKVYINGELVFDKHRIETNKVSATGCYWVNLTLLRADNGKEVTVELQPLYAATVKRAVTFYEGSQYPLFWKILKQDAVFCFFGIFLILFGIIYLGIAFYYRVKMRIRLNLSSLGMVSVLVGCWKISDTCLITWLLPAHVRFFSYLSSIAILLLPFFVAMYINISARPHSTIQRAMYGLMIGNAVLAAIAGLLHLLRIVALRESQGLFVYLILAEAIFMIVLEFVIYPRHRNDMRHKLFMASVICLMLSISLDVLCFLIWHSSNLMFFTMIGIVVYIVVIGILTLRNAQDKLFRDKATGLYNRNKCNELIHMGIAPDDRLCFMMFDLNGLKKTNDNCGHDAGDQMIAKFAEVLRNSIPAGNFIGRSGGDEFISIIYNTDEERVKKIIADMWEQITVFNQENEHGVWQLGTAVGYAFVKEVGSRSYKDLYKLADKRMYENKRAMKAVRTE</sequence>
<protein>
    <submittedName>
        <fullName evidence="3">Diguanylate cyclase domain protein</fullName>
    </submittedName>
</protein>
<dbReference type="AlphaFoldDB" id="U2KJH1"/>
<dbReference type="InterPro" id="IPR029787">
    <property type="entry name" value="Nucleotide_cyclase"/>
</dbReference>
<dbReference type="Proteomes" id="UP000016662">
    <property type="component" value="Unassembled WGS sequence"/>
</dbReference>
<keyword evidence="1" id="KW-0472">Membrane</keyword>
<evidence type="ECO:0000313" key="3">
    <source>
        <dbReference type="EMBL" id="ERJ92442.1"/>
    </source>
</evidence>
<feature type="transmembrane region" description="Helical" evidence="1">
    <location>
        <begin position="165"/>
        <end position="189"/>
    </location>
</feature>
<dbReference type="CDD" id="cd01949">
    <property type="entry name" value="GGDEF"/>
    <property type="match status" value="1"/>
</dbReference>
<organism evidence="3 4">
    <name type="scientific">Ruminococcus callidus ATCC 27760</name>
    <dbReference type="NCBI Taxonomy" id="411473"/>
    <lineage>
        <taxon>Bacteria</taxon>
        <taxon>Bacillati</taxon>
        <taxon>Bacillota</taxon>
        <taxon>Clostridia</taxon>
        <taxon>Eubacteriales</taxon>
        <taxon>Oscillospiraceae</taxon>
        <taxon>Ruminococcus</taxon>
    </lineage>
</organism>
<dbReference type="PANTHER" id="PTHR45138">
    <property type="entry name" value="REGULATORY COMPONENTS OF SENSORY TRANSDUCTION SYSTEM"/>
    <property type="match status" value="1"/>
</dbReference>
<keyword evidence="1" id="KW-1133">Transmembrane helix</keyword>
<evidence type="ECO:0000313" key="4">
    <source>
        <dbReference type="Proteomes" id="UP000016662"/>
    </source>
</evidence>
<dbReference type="PATRIC" id="fig|411473.3.peg.2015"/>
<feature type="transmembrane region" description="Helical" evidence="1">
    <location>
        <begin position="295"/>
        <end position="314"/>
    </location>
</feature>
<keyword evidence="1" id="KW-0812">Transmembrane</keyword>
<dbReference type="InterPro" id="IPR050469">
    <property type="entry name" value="Diguanylate_Cyclase"/>
</dbReference>
<dbReference type="GO" id="GO:1902201">
    <property type="term" value="P:negative regulation of bacterial-type flagellum-dependent cell motility"/>
    <property type="evidence" value="ECO:0007669"/>
    <property type="project" value="TreeGrafter"/>
</dbReference>
<keyword evidence="4" id="KW-1185">Reference proteome</keyword>
<feature type="transmembrane region" description="Helical" evidence="1">
    <location>
        <begin position="230"/>
        <end position="252"/>
    </location>
</feature>
<feature type="transmembrane region" description="Helical" evidence="1">
    <location>
        <begin position="7"/>
        <end position="27"/>
    </location>
</feature>
<name>U2KJH1_9FIRM</name>
<dbReference type="InterPro" id="IPR000160">
    <property type="entry name" value="GGDEF_dom"/>
</dbReference>